<dbReference type="PANTHER" id="PTHR12015">
    <property type="entry name" value="SMALL INDUCIBLE CYTOKINE A"/>
    <property type="match status" value="1"/>
</dbReference>
<comment type="similarity">
    <text evidence="2">Belongs to the intercrine alpha (chemokine CxC) family.</text>
</comment>
<dbReference type="SMART" id="SM00199">
    <property type="entry name" value="SCY"/>
    <property type="match status" value="1"/>
</dbReference>
<dbReference type="InterPro" id="IPR001089">
    <property type="entry name" value="Chemokine_CXC"/>
</dbReference>
<evidence type="ECO:0000256" key="6">
    <source>
        <dbReference type="SAM" id="SignalP"/>
    </source>
</evidence>
<dbReference type="Pfam" id="PF00048">
    <property type="entry name" value="IL8"/>
    <property type="match status" value="1"/>
</dbReference>
<dbReference type="PANTHER" id="PTHR12015:SF198">
    <property type="entry name" value="PLATELET BASIC PROTEIN"/>
    <property type="match status" value="1"/>
</dbReference>
<dbReference type="Gene3D" id="2.40.50.40">
    <property type="match status" value="1"/>
</dbReference>
<dbReference type="AlphaFoldDB" id="A0A098GJ19"/>
<evidence type="ECO:0000256" key="2">
    <source>
        <dbReference type="ARBA" id="ARBA00010665"/>
    </source>
</evidence>
<dbReference type="SMR" id="A0A098GJ19"/>
<keyword evidence="4" id="KW-0964">Secreted</keyword>
<keyword evidence="3" id="KW-0202">Cytokine</keyword>
<dbReference type="PRINTS" id="PR00436">
    <property type="entry name" value="INTERLEUKIN8"/>
</dbReference>
<feature type="signal peptide" evidence="6">
    <location>
        <begin position="1"/>
        <end position="22"/>
    </location>
</feature>
<evidence type="ECO:0000259" key="7">
    <source>
        <dbReference type="SMART" id="SM00199"/>
    </source>
</evidence>
<evidence type="ECO:0000256" key="3">
    <source>
        <dbReference type="ARBA" id="ARBA00022514"/>
    </source>
</evidence>
<dbReference type="InterPro" id="IPR039809">
    <property type="entry name" value="Chemokine_b/g/d"/>
</dbReference>
<dbReference type="GO" id="GO:0042056">
    <property type="term" value="F:chemoattractant activity"/>
    <property type="evidence" value="ECO:0007669"/>
    <property type="project" value="UniProtKB-ARBA"/>
</dbReference>
<sequence length="97" mass="10801">MSIRMSASLVVVLLVLLTITEGMSLRGVGADLRCRCIETESRRIGRLIKKVEMFPPSSHCRDTEIIATLSKSGQEICLDVSAPWVKRVIEKMLANNK</sequence>
<protein>
    <submittedName>
        <fullName evidence="8">Interlukin 8</fullName>
    </submittedName>
</protein>
<dbReference type="CDD" id="cd00273">
    <property type="entry name" value="Chemokine_CXC"/>
    <property type="match status" value="1"/>
</dbReference>
<evidence type="ECO:0000256" key="1">
    <source>
        <dbReference type="ARBA" id="ARBA00004613"/>
    </source>
</evidence>
<dbReference type="EMBL" id="LN624218">
    <property type="protein sequence ID" value="CEG62713.1"/>
    <property type="molecule type" value="mRNA"/>
</dbReference>
<evidence type="ECO:0000313" key="8">
    <source>
        <dbReference type="EMBL" id="CEG62713.1"/>
    </source>
</evidence>
<keyword evidence="6" id="KW-0732">Signal</keyword>
<gene>
    <name evidence="8" type="primary">IL8</name>
</gene>
<dbReference type="InterPro" id="IPR036048">
    <property type="entry name" value="Interleukin_8-like_sf"/>
</dbReference>
<dbReference type="FunFam" id="2.40.50.40:FF:000004">
    <property type="entry name" value="C-X-C motif chemokine"/>
    <property type="match status" value="1"/>
</dbReference>
<accession>A0A098GJ19</accession>
<dbReference type="GO" id="GO:0008009">
    <property type="term" value="F:chemokine activity"/>
    <property type="evidence" value="ECO:0007669"/>
    <property type="project" value="InterPro"/>
</dbReference>
<evidence type="ECO:0000256" key="4">
    <source>
        <dbReference type="ARBA" id="ARBA00022525"/>
    </source>
</evidence>
<comment type="subcellular location">
    <subcellularLocation>
        <location evidence="1">Secreted</location>
    </subcellularLocation>
</comment>
<dbReference type="PRINTS" id="PR00437">
    <property type="entry name" value="SMALLCYTKCXC"/>
</dbReference>
<dbReference type="SUPFAM" id="SSF54117">
    <property type="entry name" value="Interleukin 8-like chemokines"/>
    <property type="match status" value="1"/>
</dbReference>
<organism evidence="8">
    <name type="scientific">Coregonus maraena</name>
    <name type="common">Maraena whitefish</name>
    <name type="synonym">Salmo maraena</name>
    <dbReference type="NCBI Taxonomy" id="674131"/>
    <lineage>
        <taxon>Eukaryota</taxon>
        <taxon>Metazoa</taxon>
        <taxon>Chordata</taxon>
        <taxon>Craniata</taxon>
        <taxon>Vertebrata</taxon>
        <taxon>Euteleostomi</taxon>
        <taxon>Actinopterygii</taxon>
        <taxon>Neopterygii</taxon>
        <taxon>Teleostei</taxon>
        <taxon>Protacanthopterygii</taxon>
        <taxon>Salmoniformes</taxon>
        <taxon>Salmonidae</taxon>
        <taxon>Coregoninae</taxon>
        <taxon>Coregonus</taxon>
    </lineage>
</organism>
<dbReference type="GO" id="GO:0005615">
    <property type="term" value="C:extracellular space"/>
    <property type="evidence" value="ECO:0007669"/>
    <property type="project" value="UniProtKB-KW"/>
</dbReference>
<dbReference type="InterPro" id="IPR033899">
    <property type="entry name" value="CXC_Chemokine_domain"/>
</dbReference>
<proteinExistence type="evidence at transcript level"/>
<dbReference type="GO" id="GO:0006952">
    <property type="term" value="P:defense response"/>
    <property type="evidence" value="ECO:0007669"/>
    <property type="project" value="InterPro"/>
</dbReference>
<feature type="domain" description="Chemokine interleukin-8-like" evidence="7">
    <location>
        <begin position="31"/>
        <end position="92"/>
    </location>
</feature>
<dbReference type="InterPro" id="IPR001811">
    <property type="entry name" value="Chemokine_IL8-like_dom"/>
</dbReference>
<name>A0A098GJ19_CORMN</name>
<dbReference type="GO" id="GO:0006955">
    <property type="term" value="P:immune response"/>
    <property type="evidence" value="ECO:0007669"/>
    <property type="project" value="InterPro"/>
</dbReference>
<reference evidence="8" key="1">
    <citation type="submission" date="2014-10" db="EMBL/GenBank/DDBJ databases">
        <title>Initial characterization of stress- and immunorelevant genes in maraena whitefish (Coregonus maraena).</title>
        <authorList>
            <person name="Nipkow M."/>
            <person name="Kobis J.M."/>
            <person name="Rebl A."/>
            <person name="Kuhn C."/>
            <person name="Goldammer T."/>
        </authorList>
    </citation>
    <scope>NUCLEOTIDE SEQUENCE</scope>
    <source>
        <tissue evidence="8">Spleen</tissue>
    </source>
</reference>
<comment type="function">
    <text evidence="5">Ligand for cxcr3.2. Chemotactic for macrophages.</text>
</comment>
<evidence type="ECO:0000256" key="5">
    <source>
        <dbReference type="ARBA" id="ARBA00054901"/>
    </source>
</evidence>
<feature type="chain" id="PRO_5036453688" evidence="6">
    <location>
        <begin position="23"/>
        <end position="97"/>
    </location>
</feature>